<evidence type="ECO:0000313" key="3">
    <source>
        <dbReference type="Proteomes" id="UP000469385"/>
    </source>
</evidence>
<dbReference type="InterPro" id="IPR013096">
    <property type="entry name" value="Cupin_2"/>
</dbReference>
<organism evidence="2 3">
    <name type="scientific">Ramlibacter pinisoli</name>
    <dbReference type="NCBI Taxonomy" id="2682844"/>
    <lineage>
        <taxon>Bacteria</taxon>
        <taxon>Pseudomonadati</taxon>
        <taxon>Pseudomonadota</taxon>
        <taxon>Betaproteobacteria</taxon>
        <taxon>Burkholderiales</taxon>
        <taxon>Comamonadaceae</taxon>
        <taxon>Ramlibacter</taxon>
    </lineage>
</organism>
<proteinExistence type="predicted"/>
<feature type="domain" description="Cupin type-2" evidence="1">
    <location>
        <begin position="87"/>
        <end position="147"/>
    </location>
</feature>
<accession>A0A6N8IRZ1</accession>
<evidence type="ECO:0000259" key="1">
    <source>
        <dbReference type="Pfam" id="PF07883"/>
    </source>
</evidence>
<dbReference type="Gene3D" id="2.60.120.10">
    <property type="entry name" value="Jelly Rolls"/>
    <property type="match status" value="1"/>
</dbReference>
<dbReference type="InterPro" id="IPR014710">
    <property type="entry name" value="RmlC-like_jellyroll"/>
</dbReference>
<keyword evidence="3" id="KW-1185">Reference proteome</keyword>
<dbReference type="Proteomes" id="UP000469385">
    <property type="component" value="Unassembled WGS sequence"/>
</dbReference>
<name>A0A6N8IRZ1_9BURK</name>
<protein>
    <submittedName>
        <fullName evidence="2">Cupin domain-containing protein</fullName>
    </submittedName>
</protein>
<dbReference type="InterPro" id="IPR011051">
    <property type="entry name" value="RmlC_Cupin_sf"/>
</dbReference>
<reference evidence="2 3" key="1">
    <citation type="submission" date="2019-12" db="EMBL/GenBank/DDBJ databases">
        <authorList>
            <person name="Huq M.A."/>
        </authorList>
    </citation>
    <scope>NUCLEOTIDE SEQUENCE [LARGE SCALE GENOMIC DNA]</scope>
    <source>
        <strain evidence="2 3">MAH-25</strain>
    </source>
</reference>
<dbReference type="Pfam" id="PF07883">
    <property type="entry name" value="Cupin_2"/>
    <property type="match status" value="1"/>
</dbReference>
<dbReference type="RefSeq" id="WP_157396721.1">
    <property type="nucleotide sequence ID" value="NZ_WSEL01000003.1"/>
</dbReference>
<sequence length="190" mass="21311">MQPKIPTIRVTRDEMRQRVALFSEIQGYDGGLPDSRHPSATRKLYNVIGFQPPQRSDGAVIVSPVGDQAAERAHIKIREGFNMGFCETTPGKGPMMHNHDTNETFMPITGTWRCSWEVDGKVEHFDLGPRDVISFPPGVQRRFENVTFNEPGQSHWLLFVIGGDAPEAEFSPEAHDKLIAEGFMTPDGKY</sequence>
<gene>
    <name evidence="2" type="ORF">GON04_04255</name>
</gene>
<evidence type="ECO:0000313" key="2">
    <source>
        <dbReference type="EMBL" id="MVQ28643.1"/>
    </source>
</evidence>
<dbReference type="EMBL" id="WSEL01000003">
    <property type="protein sequence ID" value="MVQ28643.1"/>
    <property type="molecule type" value="Genomic_DNA"/>
</dbReference>
<dbReference type="AlphaFoldDB" id="A0A6N8IRZ1"/>
<comment type="caution">
    <text evidence="2">The sequence shown here is derived from an EMBL/GenBank/DDBJ whole genome shotgun (WGS) entry which is preliminary data.</text>
</comment>
<dbReference type="SUPFAM" id="SSF51182">
    <property type="entry name" value="RmlC-like cupins"/>
    <property type="match status" value="1"/>
</dbReference>